<feature type="domain" description="E3 ubiquitin-protein ligase UBR-like C-terminal" evidence="3">
    <location>
        <begin position="475"/>
        <end position="603"/>
    </location>
</feature>
<accession>A0A915PGA3</accession>
<name>A0A915PGA3_9BILA</name>
<dbReference type="EC" id="2.3.2.27" evidence="1"/>
<keyword evidence="1" id="KW-0863">Zinc-finger</keyword>
<dbReference type="PANTHER" id="PTHR21497">
    <property type="entry name" value="UBIQUITIN LIGASE E3 ALPHA-RELATED"/>
    <property type="match status" value="1"/>
</dbReference>
<dbReference type="GO" id="GO:0061630">
    <property type="term" value="F:ubiquitin protein ligase activity"/>
    <property type="evidence" value="ECO:0007669"/>
    <property type="project" value="UniProtKB-UniRule"/>
</dbReference>
<sequence>MDEEEIHPNNMMLKKFEISRWRFLNVLSPDYANLIHVPTGIDIRTCGHFVHFKCFREYIRANSQDSHPVIDPLEWYVKVPCPACREVVHCILPTIPDFNFKIKRLQVITRCYDKTFLAEKVNSLIWCGIRDFNGRIFQRLRKQGIRISFNLSPRNKITVGDERTKYVDYEELFANFINLCHKWTRYWRHTYCDDLRQIQASAIGIIKGHCERNVLLTELNFTQITCSEMPTKFMIYGARYKANKMDLKLAKYEWKKLTFGFMDEQQDVLPELDSNQQSGSTPPDEPSQPVDDEFSGDQASDEINIPMILFDFKTTLIRLSVYVISSDWIDTDEKRVLLSFIYQMILVAIIFRTAVFAAIRMPFSQILETNFMSLSNEVFTLTVKRVVQKLFFRTFDPVLNIAGLLSHNTDAVDFEAAFQYACTDISRLTAQLWHECGMQIFEDHSRIGVESFSGIYKLLTGENELSLELMPEVHIEQWTEEVIHSIKNLKNFPKRLRIEPLTWRRFVLFEPPKNYSEIFLRSCFRQCIRCQGRATHQYLCLLCGQLLNMDRRCYDVPKCLILHGKECGNSGGCFLSLKSKTVLVVLGEYAAFWGDLYFDINGEFASTTTLV</sequence>
<dbReference type="AlphaFoldDB" id="A0A915PGA3"/>
<dbReference type="PANTHER" id="PTHR21497:SF24">
    <property type="entry name" value="E3 UBIQUITIN-PROTEIN LIGASE UBR1"/>
    <property type="match status" value="1"/>
</dbReference>
<evidence type="ECO:0000259" key="3">
    <source>
        <dbReference type="Pfam" id="PF18995"/>
    </source>
</evidence>
<keyword evidence="1" id="KW-0479">Metal-binding</keyword>
<dbReference type="InterPro" id="IPR039164">
    <property type="entry name" value="UBR1-like"/>
</dbReference>
<dbReference type="WBParaSite" id="sdigi.contig1028.g10128.t1">
    <property type="protein sequence ID" value="sdigi.contig1028.g10128.t1"/>
    <property type="gene ID" value="sdigi.contig1028.g10128"/>
</dbReference>
<protein>
    <recommendedName>
        <fullName evidence="1">E3 ubiquitin-protein ligase</fullName>
        <ecNumber evidence="1">2.3.2.27</ecNumber>
    </recommendedName>
</protein>
<comment type="function">
    <text evidence="1">Ubiquitin ligase protein which is a component of the N-end rule pathway. Recognizes and binds to proteins bearing specific N-terminal residues that are destabilizing according to the N-end rule, leading to their ubiquitination and subsequent degradation.</text>
</comment>
<keyword evidence="1" id="KW-0808">Transferase</keyword>
<comment type="catalytic activity">
    <reaction evidence="1">
        <text>S-ubiquitinyl-[E2 ubiquitin-conjugating enzyme]-L-cysteine + [acceptor protein]-L-lysine = [E2 ubiquitin-conjugating enzyme]-L-cysteine + N(6)-ubiquitinyl-[acceptor protein]-L-lysine.</text>
        <dbReference type="EC" id="2.3.2.27"/>
    </reaction>
</comment>
<comment type="pathway">
    <text evidence="1">Protein modification; protein ubiquitination.</text>
</comment>
<dbReference type="GO" id="GO:0016567">
    <property type="term" value="P:protein ubiquitination"/>
    <property type="evidence" value="ECO:0007669"/>
    <property type="project" value="UniProtKB-UniRule"/>
</dbReference>
<organism evidence="4 5">
    <name type="scientific">Setaria digitata</name>
    <dbReference type="NCBI Taxonomy" id="48799"/>
    <lineage>
        <taxon>Eukaryota</taxon>
        <taxon>Metazoa</taxon>
        <taxon>Ecdysozoa</taxon>
        <taxon>Nematoda</taxon>
        <taxon>Chromadorea</taxon>
        <taxon>Rhabditida</taxon>
        <taxon>Spirurina</taxon>
        <taxon>Spiruromorpha</taxon>
        <taxon>Filarioidea</taxon>
        <taxon>Setariidae</taxon>
        <taxon>Setaria</taxon>
    </lineage>
</organism>
<dbReference type="GO" id="GO:0000151">
    <property type="term" value="C:ubiquitin ligase complex"/>
    <property type="evidence" value="ECO:0007669"/>
    <property type="project" value="TreeGrafter"/>
</dbReference>
<keyword evidence="1" id="KW-0833">Ubl conjugation pathway</keyword>
<dbReference type="GO" id="GO:0008270">
    <property type="term" value="F:zinc ion binding"/>
    <property type="evidence" value="ECO:0007669"/>
    <property type="project" value="UniProtKB-UniRule"/>
</dbReference>
<evidence type="ECO:0000313" key="4">
    <source>
        <dbReference type="Proteomes" id="UP000887581"/>
    </source>
</evidence>
<dbReference type="InterPro" id="IPR044046">
    <property type="entry name" value="E3_ligase_UBR-like_C"/>
</dbReference>
<comment type="similarity">
    <text evidence="1">Belongs to the E3 ubiquitin-protein ligase UBR1-like family.</text>
</comment>
<dbReference type="Pfam" id="PF18995">
    <property type="entry name" value="PRT6_C"/>
    <property type="match status" value="1"/>
</dbReference>
<keyword evidence="4" id="KW-1185">Reference proteome</keyword>
<evidence type="ECO:0000256" key="1">
    <source>
        <dbReference type="RuleBase" id="RU366018"/>
    </source>
</evidence>
<dbReference type="GO" id="GO:0071596">
    <property type="term" value="P:ubiquitin-dependent protein catabolic process via the N-end rule pathway"/>
    <property type="evidence" value="ECO:0007669"/>
    <property type="project" value="UniProtKB-UniRule"/>
</dbReference>
<evidence type="ECO:0000313" key="5">
    <source>
        <dbReference type="WBParaSite" id="sdigi.contig1028.g10128.t1"/>
    </source>
</evidence>
<keyword evidence="1" id="KW-0862">Zinc</keyword>
<feature type="region of interest" description="Disordered" evidence="2">
    <location>
        <begin position="272"/>
        <end position="295"/>
    </location>
</feature>
<dbReference type="GO" id="GO:0005737">
    <property type="term" value="C:cytoplasm"/>
    <property type="evidence" value="ECO:0007669"/>
    <property type="project" value="TreeGrafter"/>
</dbReference>
<reference evidence="5" key="1">
    <citation type="submission" date="2022-11" db="UniProtKB">
        <authorList>
            <consortium name="WormBaseParasite"/>
        </authorList>
    </citation>
    <scope>IDENTIFICATION</scope>
</reference>
<evidence type="ECO:0000256" key="2">
    <source>
        <dbReference type="SAM" id="MobiDB-lite"/>
    </source>
</evidence>
<proteinExistence type="inferred from homology"/>
<dbReference type="Proteomes" id="UP000887581">
    <property type="component" value="Unplaced"/>
</dbReference>